<name>A0ABY0CYL9_9DELT</name>
<dbReference type="Pfam" id="PF15605">
    <property type="entry name" value="Ntox28"/>
    <property type="match status" value="1"/>
</dbReference>
<keyword evidence="3" id="KW-1185">Reference proteome</keyword>
<dbReference type="Proteomes" id="UP000282926">
    <property type="component" value="Unassembled WGS sequence"/>
</dbReference>
<gene>
    <name evidence="2" type="ORF">EA187_05115</name>
</gene>
<evidence type="ECO:0000259" key="1">
    <source>
        <dbReference type="Pfam" id="PF15605"/>
    </source>
</evidence>
<reference evidence="2 3" key="1">
    <citation type="submission" date="2019-01" db="EMBL/GenBank/DDBJ databases">
        <title>Lujinxingia litoralis gen. nov., sp. nov. and Lujinxingia sediminis gen. nov., sp. nov., new members in the order Bradymonadales, isolated from coastal sediment.</title>
        <authorList>
            <person name="Li C.-M."/>
        </authorList>
    </citation>
    <scope>NUCLEOTIDE SEQUENCE [LARGE SCALE GENOMIC DNA]</scope>
    <source>
        <strain evidence="2 3">SEH01</strain>
    </source>
</reference>
<evidence type="ECO:0000313" key="2">
    <source>
        <dbReference type="EMBL" id="RVU48809.1"/>
    </source>
</evidence>
<evidence type="ECO:0000313" key="3">
    <source>
        <dbReference type="Proteomes" id="UP000282926"/>
    </source>
</evidence>
<organism evidence="2 3">
    <name type="scientific">Lujinxingia sediminis</name>
    <dbReference type="NCBI Taxonomy" id="2480984"/>
    <lineage>
        <taxon>Bacteria</taxon>
        <taxon>Deltaproteobacteria</taxon>
        <taxon>Bradymonadales</taxon>
        <taxon>Lujinxingiaceae</taxon>
        <taxon>Lujinxingia</taxon>
    </lineage>
</organism>
<feature type="domain" description="Bacterial toxin 28" evidence="1">
    <location>
        <begin position="31"/>
        <end position="113"/>
    </location>
</feature>
<dbReference type="RefSeq" id="WP_115602593.1">
    <property type="nucleotide sequence ID" value="NZ_SADD01000001.1"/>
</dbReference>
<protein>
    <recommendedName>
        <fullName evidence="1">Bacterial toxin 28 domain-containing protein</fullName>
    </recommendedName>
</protein>
<proteinExistence type="predicted"/>
<accession>A0ABY0CYL9</accession>
<dbReference type="EMBL" id="SADD01000001">
    <property type="protein sequence ID" value="RVU48809.1"/>
    <property type="molecule type" value="Genomic_DNA"/>
</dbReference>
<sequence length="127" mass="13931">MSSPRGSPGVLVHNQCFPLSDRYSADNYLDKLDRSHLEAVARESRGEVVARRPDGQPFDHIQEVADARQGIGNTIRDVNARLACPGTSVDERAALEVALSRASSIRDNVDNYLRNSGALNSVLEKTR</sequence>
<comment type="caution">
    <text evidence="2">The sequence shown here is derived from an EMBL/GenBank/DDBJ whole genome shotgun (WGS) entry which is preliminary data.</text>
</comment>
<dbReference type="InterPro" id="IPR028948">
    <property type="entry name" value="Ntox28"/>
</dbReference>